<keyword evidence="7 10" id="KW-1133">Transmembrane helix</keyword>
<evidence type="ECO:0000256" key="9">
    <source>
        <dbReference type="ARBA" id="ARBA00023136"/>
    </source>
</evidence>
<comment type="similarity">
    <text evidence="10">Belongs to the SecD/SecF family. SecD subfamily.</text>
</comment>
<evidence type="ECO:0000259" key="11">
    <source>
        <dbReference type="Pfam" id="PF02355"/>
    </source>
</evidence>
<dbReference type="InterPro" id="IPR027398">
    <property type="entry name" value="SecD-TM"/>
</dbReference>
<comment type="caution">
    <text evidence="10">Lacks conserved residue(s) required for the propagation of feature annotation.</text>
</comment>
<dbReference type="Pfam" id="PF02355">
    <property type="entry name" value="SecD_SecF_C"/>
    <property type="match status" value="1"/>
</dbReference>
<feature type="transmembrane region" description="Helical" evidence="10">
    <location>
        <begin position="456"/>
        <end position="473"/>
    </location>
</feature>
<dbReference type="SUPFAM" id="SSF82866">
    <property type="entry name" value="Multidrug efflux transporter AcrB transmembrane domain"/>
    <property type="match status" value="1"/>
</dbReference>
<keyword evidence="9 10" id="KW-0472">Membrane</keyword>
<comment type="subcellular location">
    <subcellularLocation>
        <location evidence="1 10">Cell membrane</location>
        <topology evidence="1 10">Multi-pass membrane protein</topology>
    </subcellularLocation>
</comment>
<evidence type="ECO:0000256" key="6">
    <source>
        <dbReference type="ARBA" id="ARBA00022927"/>
    </source>
</evidence>
<dbReference type="GO" id="GO:0065002">
    <property type="term" value="P:intracellular protein transmembrane transport"/>
    <property type="evidence" value="ECO:0007669"/>
    <property type="project" value="UniProtKB-UniRule"/>
</dbReference>
<feature type="domain" description="Protein translocase subunit SecDF P1" evidence="13">
    <location>
        <begin position="239"/>
        <end position="297"/>
    </location>
</feature>
<dbReference type="FunFam" id="1.20.1640.10:FF:000004">
    <property type="entry name" value="Protein translocase subunit SecD"/>
    <property type="match status" value="1"/>
</dbReference>
<organism evidence="15 16">
    <name type="scientific">Pelistega ratti</name>
    <dbReference type="NCBI Taxonomy" id="2652177"/>
    <lineage>
        <taxon>Bacteria</taxon>
        <taxon>Pseudomonadati</taxon>
        <taxon>Pseudomonadota</taxon>
        <taxon>Betaproteobacteria</taxon>
        <taxon>Burkholderiales</taxon>
        <taxon>Alcaligenaceae</taxon>
        <taxon>Pelistega</taxon>
    </lineage>
</organism>
<evidence type="ECO:0000256" key="3">
    <source>
        <dbReference type="ARBA" id="ARBA00022475"/>
    </source>
</evidence>
<dbReference type="Proteomes" id="UP000477651">
    <property type="component" value="Unassembled WGS sequence"/>
</dbReference>
<feature type="domain" description="SecDF P1 head subdomain" evidence="14">
    <location>
        <begin position="317"/>
        <end position="430"/>
    </location>
</feature>
<feature type="domain" description="Protein export membrane protein SecD/SecF C-terminal" evidence="11">
    <location>
        <begin position="432"/>
        <end position="602"/>
    </location>
</feature>
<dbReference type="GO" id="GO:0006605">
    <property type="term" value="P:protein targeting"/>
    <property type="evidence" value="ECO:0007669"/>
    <property type="project" value="UniProtKB-UniRule"/>
</dbReference>
<comment type="function">
    <text evidence="10">Part of the Sec protein translocase complex. Interacts with the SecYEG preprotein conducting channel. SecDF uses the proton motive force (PMF) to complete protein translocation after the ATP-dependent function of SecA.</text>
</comment>
<keyword evidence="3 10" id="KW-1003">Cell membrane</keyword>
<evidence type="ECO:0000313" key="16">
    <source>
        <dbReference type="Proteomes" id="UP000477651"/>
    </source>
</evidence>
<dbReference type="RefSeq" id="WP_163763585.1">
    <property type="nucleotide sequence ID" value="NZ_JAAGYR010000001.1"/>
</dbReference>
<evidence type="ECO:0000259" key="13">
    <source>
        <dbReference type="Pfam" id="PF21760"/>
    </source>
</evidence>
<evidence type="ECO:0000256" key="7">
    <source>
        <dbReference type="ARBA" id="ARBA00022989"/>
    </source>
</evidence>
<feature type="transmembrane region" description="Helical" evidence="10">
    <location>
        <begin position="480"/>
        <end position="498"/>
    </location>
</feature>
<dbReference type="Pfam" id="PF22599">
    <property type="entry name" value="SecDF_P1_head"/>
    <property type="match status" value="1"/>
</dbReference>
<dbReference type="Pfam" id="PF13721">
    <property type="entry name" value="SecD-TM1"/>
    <property type="match status" value="1"/>
</dbReference>
<dbReference type="InterPro" id="IPR048634">
    <property type="entry name" value="SecD_SecF_C"/>
</dbReference>
<evidence type="ECO:0000256" key="4">
    <source>
        <dbReference type="ARBA" id="ARBA00022519"/>
    </source>
</evidence>
<evidence type="ECO:0000256" key="1">
    <source>
        <dbReference type="ARBA" id="ARBA00004651"/>
    </source>
</evidence>
<dbReference type="FunFam" id="3.30.70.3400:FF:000001">
    <property type="entry name" value="Protein translocase subunit SecD"/>
    <property type="match status" value="1"/>
</dbReference>
<feature type="transmembrane region" description="Helical" evidence="10">
    <location>
        <begin position="574"/>
        <end position="604"/>
    </location>
</feature>
<evidence type="ECO:0000313" key="15">
    <source>
        <dbReference type="EMBL" id="NEN74764.1"/>
    </source>
</evidence>
<keyword evidence="16" id="KW-1185">Reference proteome</keyword>
<dbReference type="Gene3D" id="3.30.1360.200">
    <property type="match status" value="1"/>
</dbReference>
<dbReference type="InterPro" id="IPR005791">
    <property type="entry name" value="SecD"/>
</dbReference>
<evidence type="ECO:0000259" key="14">
    <source>
        <dbReference type="Pfam" id="PF22599"/>
    </source>
</evidence>
<dbReference type="InterPro" id="IPR022813">
    <property type="entry name" value="SecD/SecF_arch_bac"/>
</dbReference>
<evidence type="ECO:0000256" key="10">
    <source>
        <dbReference type="HAMAP-Rule" id="MF_01463"/>
    </source>
</evidence>
<dbReference type="HAMAP" id="MF_01463_B">
    <property type="entry name" value="SecD_B"/>
    <property type="match status" value="1"/>
</dbReference>
<evidence type="ECO:0000256" key="8">
    <source>
        <dbReference type="ARBA" id="ARBA00023010"/>
    </source>
</evidence>
<protein>
    <recommendedName>
        <fullName evidence="10">Protein translocase subunit SecD</fullName>
    </recommendedName>
</protein>
<proteinExistence type="inferred from homology"/>
<evidence type="ECO:0000256" key="2">
    <source>
        <dbReference type="ARBA" id="ARBA00022448"/>
    </source>
</evidence>
<feature type="domain" description="SecD export protein N-terminal TM" evidence="12">
    <location>
        <begin position="1"/>
        <end position="112"/>
    </location>
</feature>
<gene>
    <name evidence="10 15" type="primary">secD</name>
    <name evidence="15" type="ORF">F9B74_00265</name>
</gene>
<keyword evidence="8 10" id="KW-0811">Translocation</keyword>
<dbReference type="Pfam" id="PF07549">
    <property type="entry name" value="Sec_GG"/>
    <property type="match status" value="1"/>
</dbReference>
<dbReference type="InterPro" id="IPR055344">
    <property type="entry name" value="SecD_SecF_C_bact"/>
</dbReference>
<dbReference type="InterPro" id="IPR054384">
    <property type="entry name" value="SecDF_P1_head"/>
</dbReference>
<keyword evidence="4" id="KW-0997">Cell inner membrane</keyword>
<evidence type="ECO:0000259" key="12">
    <source>
        <dbReference type="Pfam" id="PF13721"/>
    </source>
</evidence>
<keyword evidence="5 10" id="KW-0812">Transmembrane</keyword>
<accession>A0A6L9Y4Q3</accession>
<dbReference type="AlphaFoldDB" id="A0A6L9Y4Q3"/>
<dbReference type="GO" id="GO:0043952">
    <property type="term" value="P:protein transport by the Sec complex"/>
    <property type="evidence" value="ECO:0007669"/>
    <property type="project" value="UniProtKB-UniRule"/>
</dbReference>
<dbReference type="GO" id="GO:0015450">
    <property type="term" value="F:protein-transporting ATPase activity"/>
    <property type="evidence" value="ECO:0007669"/>
    <property type="project" value="InterPro"/>
</dbReference>
<evidence type="ECO:0000256" key="5">
    <source>
        <dbReference type="ARBA" id="ARBA00022692"/>
    </source>
</evidence>
<name>A0A6L9Y4Q3_9BURK</name>
<dbReference type="PANTHER" id="PTHR30081:SF1">
    <property type="entry name" value="PROTEIN TRANSLOCASE SUBUNIT SECD"/>
    <property type="match status" value="1"/>
</dbReference>
<reference evidence="15 16" key="1">
    <citation type="submission" date="2020-02" db="EMBL/GenBank/DDBJ databases">
        <title>Pelistega sp. NLN82 were isolated from wild rodents of the Hainan Island.</title>
        <authorList>
            <person name="Niu N."/>
            <person name="Zhou J."/>
        </authorList>
    </citation>
    <scope>NUCLEOTIDE SEQUENCE [LARGE SCALE GENOMIC DNA]</scope>
    <source>
        <strain evidence="15 16">NLN82</strain>
    </source>
</reference>
<dbReference type="PANTHER" id="PTHR30081">
    <property type="entry name" value="PROTEIN-EXPORT MEMBRANE PROTEIN SEC"/>
    <property type="match status" value="1"/>
</dbReference>
<dbReference type="Gene3D" id="3.30.70.3400">
    <property type="match status" value="2"/>
</dbReference>
<comment type="subunit">
    <text evidence="10">Forms a complex with SecF. Part of the essential Sec protein translocation apparatus which comprises SecA, SecYEG and auxiliary proteins SecDF-YajC and YidC.</text>
</comment>
<dbReference type="InterPro" id="IPR022646">
    <property type="entry name" value="SecD/SecF_CS"/>
</dbReference>
<dbReference type="GO" id="GO:0005886">
    <property type="term" value="C:plasma membrane"/>
    <property type="evidence" value="ECO:0007669"/>
    <property type="project" value="UniProtKB-SubCell"/>
</dbReference>
<dbReference type="InterPro" id="IPR048631">
    <property type="entry name" value="SecD_1st"/>
</dbReference>
<dbReference type="Gene3D" id="1.20.1640.10">
    <property type="entry name" value="Multidrug efflux transporter AcrB transmembrane domain"/>
    <property type="match status" value="1"/>
</dbReference>
<dbReference type="Pfam" id="PF21760">
    <property type="entry name" value="SecD_1st"/>
    <property type="match status" value="1"/>
</dbReference>
<keyword evidence="6 10" id="KW-0653">Protein transport</keyword>
<dbReference type="EMBL" id="JAAGYR010000001">
    <property type="protein sequence ID" value="NEN74764.1"/>
    <property type="molecule type" value="Genomic_DNA"/>
</dbReference>
<dbReference type="NCBIfam" id="TIGR01129">
    <property type="entry name" value="secD"/>
    <property type="match status" value="1"/>
</dbReference>
<comment type="caution">
    <text evidence="15">The sequence shown here is derived from an EMBL/GenBank/DDBJ whole genome shotgun (WGS) entry which is preliminary data.</text>
</comment>
<dbReference type="NCBIfam" id="TIGR00916">
    <property type="entry name" value="2A0604s01"/>
    <property type="match status" value="1"/>
</dbReference>
<keyword evidence="2 10" id="KW-0813">Transport</keyword>
<sequence>MNRYPFWKYLIVIVALIFGILYTVPNIFGQTPAVQVSSANVARKIDEKMLERVEQILKQNDIPFTSSQLQITGTVGTIRVRVATPNIQLQAKSVLEKALNTNIDEPDYVVALNLLSASPDWLSKIGAHPMFLGLDLRGGVHFLLKVDMQGALETRYESLVTELRTLFRDQKIAVESINRAGNTIISTFKSSADMANAQEQIHIRIPELTSTAATTNNSFTLSSTINPSEITRVEETALNQNIVTLHNRINELGVSEPVIQKQGTDRIVVQLPGVQDVAKAKDILGRTATLQLRMVDDSPAAMTALASGTVPFGLEMFKDTDGNSLLLRRQVLLTGENLENAQSGRNHQTQQPTVNLSLDSKGARIFRDVTRDNINKRMAIVLFENGKGQVITAPVIRTEIPNGQVEISGSMTPTQAADVALLLRAGSLAAPMSIIEERTIGPSLGEENIEKGFKSTLYGFLMVAVFMIIYYHLMGFFSTLGLIFNVLLLLACLSLLQATLTLPGIAAIALTLGMAIDANVLINERIREELREGLSPHQAINIGFDKAWGTILDSNVTSLIVGLALLAFSGPGPIRGFAVVHCIGILTSMFTSVVGVRAIVNLWYGRKKKLKSISIGTVWKPDTDK</sequence>